<dbReference type="GO" id="GO:0140114">
    <property type="term" value="P:cellular detoxification of fluoride"/>
    <property type="evidence" value="ECO:0007669"/>
    <property type="project" value="UniProtKB-UniRule"/>
</dbReference>
<comment type="function">
    <text evidence="12">Fluoride-specific ion channel. Important for reducing fluoride concentration in the cell, thus reducing its toxicity.</text>
</comment>
<evidence type="ECO:0000256" key="9">
    <source>
        <dbReference type="ARBA" id="ARBA00023303"/>
    </source>
</evidence>
<dbReference type="GO" id="GO:0005886">
    <property type="term" value="C:plasma membrane"/>
    <property type="evidence" value="ECO:0007669"/>
    <property type="project" value="UniProtKB-SubCell"/>
</dbReference>
<name>Q1N4M3_9GAMM</name>
<feature type="transmembrane region" description="Helical" evidence="12">
    <location>
        <begin position="67"/>
        <end position="87"/>
    </location>
</feature>
<evidence type="ECO:0000256" key="11">
    <source>
        <dbReference type="ARBA" id="ARBA00035585"/>
    </source>
</evidence>
<comment type="subcellular location">
    <subcellularLocation>
        <location evidence="1 12">Cell membrane</location>
        <topology evidence="1 12">Multi-pass membrane protein</topology>
    </subcellularLocation>
</comment>
<dbReference type="NCBIfam" id="TIGR00494">
    <property type="entry name" value="crcB"/>
    <property type="match status" value="1"/>
</dbReference>
<keyword evidence="14" id="KW-1185">Reference proteome</keyword>
<dbReference type="GO" id="GO:0062054">
    <property type="term" value="F:fluoride channel activity"/>
    <property type="evidence" value="ECO:0007669"/>
    <property type="project" value="UniProtKB-UniRule"/>
</dbReference>
<dbReference type="AlphaFoldDB" id="Q1N4M3"/>
<dbReference type="PANTHER" id="PTHR28259:SF1">
    <property type="entry name" value="FLUORIDE EXPORT PROTEIN 1-RELATED"/>
    <property type="match status" value="1"/>
</dbReference>
<organism evidence="13 14">
    <name type="scientific">Bermanella marisrubri</name>
    <dbReference type="NCBI Taxonomy" id="207949"/>
    <lineage>
        <taxon>Bacteria</taxon>
        <taxon>Pseudomonadati</taxon>
        <taxon>Pseudomonadota</taxon>
        <taxon>Gammaproteobacteria</taxon>
        <taxon>Oceanospirillales</taxon>
        <taxon>Oceanospirillaceae</taxon>
        <taxon>Bermanella</taxon>
    </lineage>
</organism>
<comment type="activity regulation">
    <text evidence="12">Na(+) is not transported, but it plays an essential structural role and its presence is essential for fluoride channel function.</text>
</comment>
<keyword evidence="3" id="KW-0997">Cell inner membrane</keyword>
<dbReference type="HOGENOM" id="CLU_114342_3_0_6"/>
<keyword evidence="7 12" id="KW-0406">Ion transport</keyword>
<feature type="binding site" evidence="12">
    <location>
        <position position="77"/>
    </location>
    <ligand>
        <name>Na(+)</name>
        <dbReference type="ChEBI" id="CHEBI:29101"/>
        <note>structural</note>
    </ligand>
</feature>
<evidence type="ECO:0000256" key="3">
    <source>
        <dbReference type="ARBA" id="ARBA00022519"/>
    </source>
</evidence>
<evidence type="ECO:0000256" key="2">
    <source>
        <dbReference type="ARBA" id="ARBA00022475"/>
    </source>
</evidence>
<evidence type="ECO:0000256" key="1">
    <source>
        <dbReference type="ARBA" id="ARBA00004651"/>
    </source>
</evidence>
<keyword evidence="6 12" id="KW-0915">Sodium</keyword>
<evidence type="ECO:0000256" key="4">
    <source>
        <dbReference type="ARBA" id="ARBA00022692"/>
    </source>
</evidence>
<comment type="caution">
    <text evidence="13">The sequence shown here is derived from an EMBL/GenBank/DDBJ whole genome shotgun (WGS) entry which is preliminary data.</text>
</comment>
<evidence type="ECO:0000256" key="8">
    <source>
        <dbReference type="ARBA" id="ARBA00023136"/>
    </source>
</evidence>
<proteinExistence type="inferred from homology"/>
<dbReference type="OrthoDB" id="9806299at2"/>
<comment type="catalytic activity">
    <reaction evidence="11">
        <text>fluoride(in) = fluoride(out)</text>
        <dbReference type="Rhea" id="RHEA:76159"/>
        <dbReference type="ChEBI" id="CHEBI:17051"/>
    </reaction>
    <physiologicalReaction direction="left-to-right" evidence="11">
        <dbReference type="Rhea" id="RHEA:76160"/>
    </physiologicalReaction>
</comment>
<accession>Q1N4M3</accession>
<evidence type="ECO:0000313" key="13">
    <source>
        <dbReference type="EMBL" id="EAT13405.1"/>
    </source>
</evidence>
<dbReference type="STRING" id="207949.RED65_01555"/>
<evidence type="ECO:0000313" key="14">
    <source>
        <dbReference type="Proteomes" id="UP000004263"/>
    </source>
</evidence>
<dbReference type="EMBL" id="AAQH01000002">
    <property type="protein sequence ID" value="EAT13405.1"/>
    <property type="molecule type" value="Genomic_DNA"/>
</dbReference>
<dbReference type="PANTHER" id="PTHR28259">
    <property type="entry name" value="FLUORIDE EXPORT PROTEIN 1-RELATED"/>
    <property type="match status" value="1"/>
</dbReference>
<dbReference type="GO" id="GO:0046872">
    <property type="term" value="F:metal ion binding"/>
    <property type="evidence" value="ECO:0007669"/>
    <property type="project" value="UniProtKB-KW"/>
</dbReference>
<dbReference type="HAMAP" id="MF_00454">
    <property type="entry name" value="FluC"/>
    <property type="match status" value="1"/>
</dbReference>
<keyword evidence="5 12" id="KW-1133">Transmembrane helix</keyword>
<evidence type="ECO:0000256" key="5">
    <source>
        <dbReference type="ARBA" id="ARBA00022989"/>
    </source>
</evidence>
<comment type="similarity">
    <text evidence="10 12">Belongs to the fluoride channel Fluc/FEX (TC 1.A.43) family.</text>
</comment>
<evidence type="ECO:0000256" key="12">
    <source>
        <dbReference type="HAMAP-Rule" id="MF_00454"/>
    </source>
</evidence>
<evidence type="ECO:0000256" key="6">
    <source>
        <dbReference type="ARBA" id="ARBA00023053"/>
    </source>
</evidence>
<evidence type="ECO:0000256" key="10">
    <source>
        <dbReference type="ARBA" id="ARBA00035120"/>
    </source>
</evidence>
<keyword evidence="9 12" id="KW-0407">Ion channel</keyword>
<dbReference type="RefSeq" id="WP_007017789.1">
    <property type="nucleotide sequence ID" value="NZ_CH724114.1"/>
</dbReference>
<reference evidence="13 14" key="1">
    <citation type="submission" date="2006-03" db="EMBL/GenBank/DDBJ databases">
        <authorList>
            <person name="Pinhassi J."/>
            <person name="Pedros-Alio C."/>
            <person name="Ferriera S."/>
            <person name="Johnson J."/>
            <person name="Kravitz S."/>
            <person name="Halpern A."/>
            <person name="Remington K."/>
            <person name="Beeson K."/>
            <person name="Tran B."/>
            <person name="Rogers Y.-H."/>
            <person name="Friedman R."/>
            <person name="Venter J.C."/>
        </authorList>
    </citation>
    <scope>NUCLEOTIDE SEQUENCE [LARGE SCALE GENOMIC DNA]</scope>
    <source>
        <strain evidence="13 14">RED65</strain>
    </source>
</reference>
<gene>
    <name evidence="12" type="primary">fluC</name>
    <name evidence="12" type="synonym">crcB</name>
    <name evidence="13" type="ORF">RED65_01555</name>
</gene>
<protein>
    <recommendedName>
        <fullName evidence="12">Fluoride-specific ion channel FluC</fullName>
    </recommendedName>
</protein>
<keyword evidence="8 12" id="KW-0472">Membrane</keyword>
<keyword evidence="12" id="KW-0813">Transport</keyword>
<feature type="binding site" evidence="12">
    <location>
        <position position="74"/>
    </location>
    <ligand>
        <name>Na(+)</name>
        <dbReference type="ChEBI" id="CHEBI:29101"/>
        <note>structural</note>
    </ligand>
</feature>
<feature type="transmembrane region" description="Helical" evidence="12">
    <location>
        <begin position="34"/>
        <end position="55"/>
    </location>
</feature>
<evidence type="ECO:0000256" key="7">
    <source>
        <dbReference type="ARBA" id="ARBA00023065"/>
    </source>
</evidence>
<feature type="transmembrane region" description="Helical" evidence="12">
    <location>
        <begin position="99"/>
        <end position="120"/>
    </location>
</feature>
<keyword evidence="12" id="KW-0479">Metal-binding</keyword>
<dbReference type="Proteomes" id="UP000004263">
    <property type="component" value="Unassembled WGS sequence"/>
</dbReference>
<dbReference type="InterPro" id="IPR003691">
    <property type="entry name" value="FluC"/>
</dbReference>
<sequence length="124" mass="13412">MHYLAIALGGALGAMARAYVSNLAIKILGTSFPFATLTVNLLGSLLMGFVAVLIFDYLKLSGYWREVIMVGFLGAFTTFSTFSMEGLNLINSGQWQTALVYFVVSVVGSVSACFVGWYVAKLIF</sequence>
<dbReference type="Pfam" id="PF02537">
    <property type="entry name" value="CRCB"/>
    <property type="match status" value="1"/>
</dbReference>
<keyword evidence="2 12" id="KW-1003">Cell membrane</keyword>
<keyword evidence="4 12" id="KW-0812">Transmembrane</keyword>